<evidence type="ECO:0000256" key="2">
    <source>
        <dbReference type="ARBA" id="ARBA00007708"/>
    </source>
</evidence>
<name>A0AAE1N211_9FABA</name>
<keyword evidence="4" id="KW-0653">Protein transport</keyword>
<dbReference type="GO" id="GO:0035091">
    <property type="term" value="F:phosphatidylinositol binding"/>
    <property type="evidence" value="ECO:0007669"/>
    <property type="project" value="InterPro"/>
</dbReference>
<keyword evidence="10" id="KW-1185">Reference proteome</keyword>
<dbReference type="PROSITE" id="PS50179">
    <property type="entry name" value="VHS"/>
    <property type="match status" value="1"/>
</dbReference>
<evidence type="ECO:0000256" key="1">
    <source>
        <dbReference type="ARBA" id="ARBA00004170"/>
    </source>
</evidence>
<dbReference type="GO" id="GO:0016020">
    <property type="term" value="C:membrane"/>
    <property type="evidence" value="ECO:0007669"/>
    <property type="project" value="UniProtKB-SubCell"/>
</dbReference>
<dbReference type="Proteomes" id="UP001293593">
    <property type="component" value="Unassembled WGS sequence"/>
</dbReference>
<dbReference type="Pfam" id="PF03127">
    <property type="entry name" value="GAT"/>
    <property type="match status" value="1"/>
</dbReference>
<reference evidence="9" key="1">
    <citation type="submission" date="2023-10" db="EMBL/GenBank/DDBJ databases">
        <title>Chromosome-level genome of the transformable northern wattle, Acacia crassicarpa.</title>
        <authorList>
            <person name="Massaro I."/>
            <person name="Sinha N.R."/>
            <person name="Poethig S."/>
            <person name="Leichty A.R."/>
        </authorList>
    </citation>
    <scope>NUCLEOTIDE SEQUENCE</scope>
    <source>
        <strain evidence="9">Acra3RX</strain>
        <tissue evidence="9">Leaf</tissue>
    </source>
</reference>
<keyword evidence="3" id="KW-0813">Transport</keyword>
<dbReference type="Gene3D" id="1.25.40.90">
    <property type="match status" value="1"/>
</dbReference>
<dbReference type="AlphaFoldDB" id="A0AAE1N211"/>
<evidence type="ECO:0008006" key="11">
    <source>
        <dbReference type="Google" id="ProtNLM"/>
    </source>
</evidence>
<dbReference type="SMART" id="SM00288">
    <property type="entry name" value="VHS"/>
    <property type="match status" value="1"/>
</dbReference>
<keyword evidence="5" id="KW-0472">Membrane</keyword>
<feature type="domain" description="VHS" evidence="7">
    <location>
        <begin position="45"/>
        <end position="172"/>
    </location>
</feature>
<feature type="compositionally biased region" description="Basic and acidic residues" evidence="6">
    <location>
        <begin position="385"/>
        <end position="399"/>
    </location>
</feature>
<evidence type="ECO:0000256" key="3">
    <source>
        <dbReference type="ARBA" id="ARBA00022448"/>
    </source>
</evidence>
<feature type="domain" description="GAT" evidence="8">
    <location>
        <begin position="222"/>
        <end position="309"/>
    </location>
</feature>
<comment type="similarity">
    <text evidence="2">Belongs to the TOM1 family.</text>
</comment>
<dbReference type="SUPFAM" id="SSF89009">
    <property type="entry name" value="GAT-like domain"/>
    <property type="match status" value="1"/>
</dbReference>
<comment type="caution">
    <text evidence="9">The sequence shown here is derived from an EMBL/GenBank/DDBJ whole genome shotgun (WGS) entry which is preliminary data.</text>
</comment>
<dbReference type="Gene3D" id="1.20.58.160">
    <property type="match status" value="1"/>
</dbReference>
<evidence type="ECO:0000259" key="7">
    <source>
        <dbReference type="PROSITE" id="PS50179"/>
    </source>
</evidence>
<dbReference type="PANTHER" id="PTHR46646:SF5">
    <property type="entry name" value="TOM1-LIKE PROTEIN 2"/>
    <property type="match status" value="1"/>
</dbReference>
<dbReference type="InterPro" id="IPR044836">
    <property type="entry name" value="TOL_plant"/>
</dbReference>
<comment type="subcellular location">
    <subcellularLocation>
        <location evidence="1">Membrane</location>
        <topology evidence="1">Peripheral membrane protein</topology>
    </subcellularLocation>
</comment>
<evidence type="ECO:0000256" key="6">
    <source>
        <dbReference type="SAM" id="MobiDB-lite"/>
    </source>
</evidence>
<gene>
    <name evidence="9" type="ORF">QN277_012807</name>
</gene>
<dbReference type="GO" id="GO:0005737">
    <property type="term" value="C:cytoplasm"/>
    <property type="evidence" value="ECO:0007669"/>
    <property type="project" value="UniProtKB-ARBA"/>
</dbReference>
<dbReference type="GO" id="GO:0043328">
    <property type="term" value="P:protein transport to vacuole involved in ubiquitin-dependent protein catabolic process via the multivesicular body sorting pathway"/>
    <property type="evidence" value="ECO:0007669"/>
    <property type="project" value="InterPro"/>
</dbReference>
<dbReference type="InterPro" id="IPR038425">
    <property type="entry name" value="GAT_sf"/>
</dbReference>
<evidence type="ECO:0000259" key="8">
    <source>
        <dbReference type="PROSITE" id="PS50909"/>
    </source>
</evidence>
<dbReference type="PROSITE" id="PS50909">
    <property type="entry name" value="GAT"/>
    <property type="match status" value="1"/>
</dbReference>
<sequence length="399" mass="43859">MDKLNLAQLGEKLKTSGAQMSRIVSDKMKEILQTPTPESKMVDEATSEMLEEPNWGMNLRICAMINSGEFNGSEIVKAIKKKISSKNPVSQMLSLDLLEACTMNCEKVFSEVASEKVLEDMVRMIDNPQTDHQIRRRALQLIRAWGESEDLAYLPVFRQTYMSLKGRNMPLETDGGNSAHVPYSLESHVPEDSLDPPESYPVPVAPLHAMSGSALPSNPRSLSVEEKKEHLVIARNSLELLSTILNSGAEPKLLKEDVTVSLLERCMQSLSIMKVIVESTTDDEGTLFEALNLNDELQQVVSKYEELEAAQDSGAQPPLVADAAEHAAKAVQNPMAPPESFLGDESVESDAAERLQRKALNKPDASEANSTAVVDSHCEANTTNAKEKDAELGRKRNAE</sequence>
<dbReference type="EMBL" id="JAWXYG010000002">
    <property type="protein sequence ID" value="KAK4281291.1"/>
    <property type="molecule type" value="Genomic_DNA"/>
</dbReference>
<dbReference type="GO" id="GO:0043130">
    <property type="term" value="F:ubiquitin binding"/>
    <property type="evidence" value="ECO:0007669"/>
    <property type="project" value="InterPro"/>
</dbReference>
<protein>
    <recommendedName>
        <fullName evidence="11">TOM1-like protein 2</fullName>
    </recommendedName>
</protein>
<organism evidence="9 10">
    <name type="scientific">Acacia crassicarpa</name>
    <name type="common">northern wattle</name>
    <dbReference type="NCBI Taxonomy" id="499986"/>
    <lineage>
        <taxon>Eukaryota</taxon>
        <taxon>Viridiplantae</taxon>
        <taxon>Streptophyta</taxon>
        <taxon>Embryophyta</taxon>
        <taxon>Tracheophyta</taxon>
        <taxon>Spermatophyta</taxon>
        <taxon>Magnoliopsida</taxon>
        <taxon>eudicotyledons</taxon>
        <taxon>Gunneridae</taxon>
        <taxon>Pentapetalae</taxon>
        <taxon>rosids</taxon>
        <taxon>fabids</taxon>
        <taxon>Fabales</taxon>
        <taxon>Fabaceae</taxon>
        <taxon>Caesalpinioideae</taxon>
        <taxon>mimosoid clade</taxon>
        <taxon>Acacieae</taxon>
        <taxon>Acacia</taxon>
    </lineage>
</organism>
<evidence type="ECO:0000313" key="9">
    <source>
        <dbReference type="EMBL" id="KAK4281291.1"/>
    </source>
</evidence>
<feature type="compositionally biased region" description="Polar residues" evidence="6">
    <location>
        <begin position="367"/>
        <end position="384"/>
    </location>
</feature>
<evidence type="ECO:0000313" key="10">
    <source>
        <dbReference type="Proteomes" id="UP001293593"/>
    </source>
</evidence>
<feature type="region of interest" description="Disordered" evidence="6">
    <location>
        <begin position="328"/>
        <end position="399"/>
    </location>
</feature>
<dbReference type="PANTHER" id="PTHR46646">
    <property type="entry name" value="TOM1-LIKE PROTEIN 1"/>
    <property type="match status" value="1"/>
</dbReference>
<evidence type="ECO:0000256" key="5">
    <source>
        <dbReference type="ARBA" id="ARBA00023136"/>
    </source>
</evidence>
<proteinExistence type="inferred from homology"/>
<dbReference type="Pfam" id="PF00790">
    <property type="entry name" value="VHS"/>
    <property type="match status" value="1"/>
</dbReference>
<dbReference type="CDD" id="cd03561">
    <property type="entry name" value="VHS"/>
    <property type="match status" value="1"/>
</dbReference>
<dbReference type="InterPro" id="IPR002014">
    <property type="entry name" value="VHS_dom"/>
</dbReference>
<evidence type="ECO:0000256" key="4">
    <source>
        <dbReference type="ARBA" id="ARBA00022927"/>
    </source>
</evidence>
<dbReference type="InterPro" id="IPR004152">
    <property type="entry name" value="GAT_dom"/>
</dbReference>
<dbReference type="SUPFAM" id="SSF48464">
    <property type="entry name" value="ENTH/VHS domain"/>
    <property type="match status" value="1"/>
</dbReference>
<dbReference type="InterPro" id="IPR008942">
    <property type="entry name" value="ENTH_VHS"/>
</dbReference>
<accession>A0AAE1N211</accession>